<feature type="compositionally biased region" description="Low complexity" evidence="1">
    <location>
        <begin position="541"/>
        <end position="556"/>
    </location>
</feature>
<feature type="compositionally biased region" description="Low complexity" evidence="1">
    <location>
        <begin position="204"/>
        <end position="215"/>
    </location>
</feature>
<evidence type="ECO:0000313" key="3">
    <source>
        <dbReference type="Proteomes" id="UP001150238"/>
    </source>
</evidence>
<feature type="compositionally biased region" description="Polar residues" evidence="1">
    <location>
        <begin position="386"/>
        <end position="398"/>
    </location>
</feature>
<feature type="compositionally biased region" description="Low complexity" evidence="1">
    <location>
        <begin position="358"/>
        <end position="371"/>
    </location>
</feature>
<reference evidence="2" key="1">
    <citation type="submission" date="2022-08" db="EMBL/GenBank/DDBJ databases">
        <authorList>
            <consortium name="DOE Joint Genome Institute"/>
            <person name="Min B."/>
            <person name="Riley R."/>
            <person name="Sierra-Patev S."/>
            <person name="Naranjo-Ortiz M."/>
            <person name="Looney B."/>
            <person name="Konkel Z."/>
            <person name="Slot J.C."/>
            <person name="Sakamoto Y."/>
            <person name="Steenwyk J.L."/>
            <person name="Rokas A."/>
            <person name="Carro J."/>
            <person name="Camarero S."/>
            <person name="Ferreira P."/>
            <person name="Molpeceres G."/>
            <person name="Ruiz-Duenas F.J."/>
            <person name="Serrano A."/>
            <person name="Henrissat B."/>
            <person name="Drula E."/>
            <person name="Hughes K.W."/>
            <person name="Mata J.L."/>
            <person name="Ishikawa N.K."/>
            <person name="Vargas-Isla R."/>
            <person name="Ushijima S."/>
            <person name="Smith C.A."/>
            <person name="Ahrendt S."/>
            <person name="Andreopoulos W."/>
            <person name="He G."/>
            <person name="Labutti K."/>
            <person name="Lipzen A."/>
            <person name="Ng V."/>
            <person name="Sandor L."/>
            <person name="Barry K."/>
            <person name="Martinez A.T."/>
            <person name="Xiao Y."/>
            <person name="Gibbons J.G."/>
            <person name="Terashima K."/>
            <person name="Hibbett D.S."/>
            <person name="Grigoriev I.V."/>
        </authorList>
    </citation>
    <scope>NUCLEOTIDE SEQUENCE</scope>
    <source>
        <strain evidence="2">Sp2 HRB7682 ss15</strain>
    </source>
</reference>
<sequence>MGGKNNFYVVTVGKDVGVFKKWLQVSRVREGTNCEGYETQEEAVKAFDEALTNGFVKISGSFDHPYQSPRIHPPLDCPPYSCGPASVAVPNSPPPTPGRARARSISTPAPAPVHVPIFAPSTPSPSTFLPPSVFENASFGDIPGYAQNVTIRSPKREKAPINTPNPPKQNKEIQTVGRTKGACAQCGCDCTTDLRQKQQQNGASSSRSTSDPSQSAKGKQSTRRDELSVISSESESDDVFTRSSISDEKKAPTTPRRAHAHIPTSVHSTHRSSIRAKPVLRTLSAPPNSSSFASPPSSPSRIHQKSKPQPPTAAAISPQPAAVTSRYHSNPNTQSPTSTTTTNSSFQPPNAVIDISDVESYPSSDSSVSGSKTDEEDSSGPEDVTPLQTRQRLLSPLTSPDFKNAVLTDGVGVGVHGHPDVKGKKMAVSSSSPSAQRKRSTSHTPNCTADVFTTGTSLGAAAGHLVSPRQDHSSSSSPCVSSGSGFGGSEGEQSSSSDRISSALGLLHQSPAPTNIRAMYNEILDPRSPIRQNRVMALGEPSFFQRSSSSPSSTPFGLRPSPRAKTRVPGGLRSPGKLVLLEN</sequence>
<organism evidence="2 3">
    <name type="scientific">Lentinula lateritia</name>
    <dbReference type="NCBI Taxonomy" id="40482"/>
    <lineage>
        <taxon>Eukaryota</taxon>
        <taxon>Fungi</taxon>
        <taxon>Dikarya</taxon>
        <taxon>Basidiomycota</taxon>
        <taxon>Agaricomycotina</taxon>
        <taxon>Agaricomycetes</taxon>
        <taxon>Agaricomycetidae</taxon>
        <taxon>Agaricales</taxon>
        <taxon>Marasmiineae</taxon>
        <taxon>Omphalotaceae</taxon>
        <taxon>Lentinula</taxon>
    </lineage>
</organism>
<accession>A0A9W8ZVF9</accession>
<feature type="compositionally biased region" description="Low complexity" evidence="1">
    <location>
        <begin position="329"/>
        <end position="350"/>
    </location>
</feature>
<proteinExistence type="predicted"/>
<dbReference type="AlphaFoldDB" id="A0A9W8ZVF9"/>
<feature type="region of interest" description="Disordered" evidence="1">
    <location>
        <begin position="465"/>
        <end position="502"/>
    </location>
</feature>
<reference evidence="2" key="2">
    <citation type="journal article" date="2023" name="Proc. Natl. Acad. Sci. U.S.A.">
        <title>A global phylogenomic analysis of the shiitake genus Lentinula.</title>
        <authorList>
            <person name="Sierra-Patev S."/>
            <person name="Min B."/>
            <person name="Naranjo-Ortiz M."/>
            <person name="Looney B."/>
            <person name="Konkel Z."/>
            <person name="Slot J.C."/>
            <person name="Sakamoto Y."/>
            <person name="Steenwyk J.L."/>
            <person name="Rokas A."/>
            <person name="Carro J."/>
            <person name="Camarero S."/>
            <person name="Ferreira P."/>
            <person name="Molpeceres G."/>
            <person name="Ruiz-Duenas F.J."/>
            <person name="Serrano A."/>
            <person name="Henrissat B."/>
            <person name="Drula E."/>
            <person name="Hughes K.W."/>
            <person name="Mata J.L."/>
            <person name="Ishikawa N.K."/>
            <person name="Vargas-Isla R."/>
            <person name="Ushijima S."/>
            <person name="Smith C.A."/>
            <person name="Donoghue J."/>
            <person name="Ahrendt S."/>
            <person name="Andreopoulos W."/>
            <person name="He G."/>
            <person name="LaButti K."/>
            <person name="Lipzen A."/>
            <person name="Ng V."/>
            <person name="Riley R."/>
            <person name="Sandor L."/>
            <person name="Barry K."/>
            <person name="Martinez A.T."/>
            <person name="Xiao Y."/>
            <person name="Gibbons J.G."/>
            <person name="Terashima K."/>
            <person name="Grigoriev I.V."/>
            <person name="Hibbett D."/>
        </authorList>
    </citation>
    <scope>NUCLEOTIDE SEQUENCE</scope>
    <source>
        <strain evidence="2">Sp2 HRB7682 ss15</strain>
    </source>
</reference>
<gene>
    <name evidence="2" type="ORF">C8J55DRAFT_525183</name>
</gene>
<feature type="compositionally biased region" description="Low complexity" evidence="1">
    <location>
        <begin position="284"/>
        <end position="295"/>
    </location>
</feature>
<feature type="compositionally biased region" description="Low complexity" evidence="1">
    <location>
        <begin position="473"/>
        <end position="483"/>
    </location>
</feature>
<protein>
    <submittedName>
        <fullName evidence="2">Uncharacterized protein</fullName>
    </submittedName>
</protein>
<evidence type="ECO:0000313" key="2">
    <source>
        <dbReference type="EMBL" id="KAJ4467912.1"/>
    </source>
</evidence>
<feature type="region of interest" description="Disordered" evidence="1">
    <location>
        <begin position="416"/>
        <end position="449"/>
    </location>
</feature>
<feature type="region of interest" description="Disordered" evidence="1">
    <location>
        <begin position="151"/>
        <end position="176"/>
    </location>
</feature>
<name>A0A9W8ZVF9_9AGAR</name>
<evidence type="ECO:0000256" key="1">
    <source>
        <dbReference type="SAM" id="MobiDB-lite"/>
    </source>
</evidence>
<feature type="region of interest" description="Disordered" evidence="1">
    <location>
        <begin position="199"/>
        <end position="404"/>
    </location>
</feature>
<dbReference type="EMBL" id="JANVFS010000039">
    <property type="protein sequence ID" value="KAJ4467912.1"/>
    <property type="molecule type" value="Genomic_DNA"/>
</dbReference>
<feature type="region of interest" description="Disordered" evidence="1">
    <location>
        <begin position="541"/>
        <end position="583"/>
    </location>
</feature>
<dbReference type="Proteomes" id="UP001150238">
    <property type="component" value="Unassembled WGS sequence"/>
</dbReference>
<feature type="compositionally biased region" description="Low complexity" evidence="1">
    <location>
        <begin position="491"/>
        <end position="502"/>
    </location>
</feature>
<comment type="caution">
    <text evidence="2">The sequence shown here is derived from an EMBL/GenBank/DDBJ whole genome shotgun (WGS) entry which is preliminary data.</text>
</comment>